<name>A0ACC0D1U0_9PEZI</name>
<keyword evidence="2" id="KW-1185">Reference proteome</keyword>
<evidence type="ECO:0000313" key="1">
    <source>
        <dbReference type="EMBL" id="KAI6086305.1"/>
    </source>
</evidence>
<sequence length="631" mass="72741">MRAIRRLAKSQLRRCVSCRGRPLRWVFFEGSQLQLESQLQSAAQLGCRTCGFWYRVVRCFHSDPQKIVTINSGKIKLHNESFEVFRIPEGVRSGEYPEVKTGCVLSPGTSSDGTFLRIQGWFDACMNHDLCNIIRSPNVFMPKRILNLADNRVSLQEGARPNRYACLSHCWGKSNPPVKTVKATIEGYKKDIPWQMLSKTFQDAVDICRRLGVEYLWIDSLCIIQDSKQDWNQEAMKMGDIYSHAHFTIAATASEDGSGGCYRDRDPINVKFYTVIEDSVYLGKNASVLYPGLYYNLGYERTTPPLLRRAWVFQEMLLSRRVIHFTETEVIWQCNTCVRSESKIDGELSYPGFRDYNATPGKDLMVEGKCKGKNAWRELVSEYSGLQMSFESDRLPALAAVSQRTDQLKAIQRIADHELRDDRFLAGLWLNSLFIDLLWMRYSLVYPRIVKRETGCGMPSWSWASLQEKVEWDSFTSHGEPLGCVSLVAANVVPIESPYLGKYSRAELVLKGPVIHTTLGSLEGDKDDRWFYPDVELLDSQLALLPLAMSDTYHTYIHFLVLRPREDRRTYERVGVLQQEFVDIRLKIDQRLSRSAWIKSSWFRRGNETSFRMKRVESYLSQFPKEEVIIT</sequence>
<proteinExistence type="predicted"/>
<evidence type="ECO:0000313" key="2">
    <source>
        <dbReference type="Proteomes" id="UP001497680"/>
    </source>
</evidence>
<comment type="caution">
    <text evidence="1">The sequence shown here is derived from an EMBL/GenBank/DDBJ whole genome shotgun (WGS) entry which is preliminary data.</text>
</comment>
<organism evidence="1 2">
    <name type="scientific">Hypoxylon rubiginosum</name>
    <dbReference type="NCBI Taxonomy" id="110542"/>
    <lineage>
        <taxon>Eukaryota</taxon>
        <taxon>Fungi</taxon>
        <taxon>Dikarya</taxon>
        <taxon>Ascomycota</taxon>
        <taxon>Pezizomycotina</taxon>
        <taxon>Sordariomycetes</taxon>
        <taxon>Xylariomycetidae</taxon>
        <taxon>Xylariales</taxon>
        <taxon>Hypoxylaceae</taxon>
        <taxon>Hypoxylon</taxon>
    </lineage>
</organism>
<dbReference type="Proteomes" id="UP001497680">
    <property type="component" value="Unassembled WGS sequence"/>
</dbReference>
<gene>
    <name evidence="1" type="ORF">F4821DRAFT_128806</name>
</gene>
<reference evidence="1 2" key="1">
    <citation type="journal article" date="2022" name="New Phytol.">
        <title>Ecological generalism drives hyperdiversity of secondary metabolite gene clusters in xylarialean endophytes.</title>
        <authorList>
            <person name="Franco M.E.E."/>
            <person name="Wisecaver J.H."/>
            <person name="Arnold A.E."/>
            <person name="Ju Y.M."/>
            <person name="Slot J.C."/>
            <person name="Ahrendt S."/>
            <person name="Moore L.P."/>
            <person name="Eastman K.E."/>
            <person name="Scott K."/>
            <person name="Konkel Z."/>
            <person name="Mondo S.J."/>
            <person name="Kuo A."/>
            <person name="Hayes R.D."/>
            <person name="Haridas S."/>
            <person name="Andreopoulos B."/>
            <person name="Riley R."/>
            <person name="LaButti K."/>
            <person name="Pangilinan J."/>
            <person name="Lipzen A."/>
            <person name="Amirebrahimi M."/>
            <person name="Yan J."/>
            <person name="Adam C."/>
            <person name="Keymanesh K."/>
            <person name="Ng V."/>
            <person name="Louie K."/>
            <person name="Northen T."/>
            <person name="Drula E."/>
            <person name="Henrissat B."/>
            <person name="Hsieh H.M."/>
            <person name="Youens-Clark K."/>
            <person name="Lutzoni F."/>
            <person name="Miadlikowska J."/>
            <person name="Eastwood D.C."/>
            <person name="Hamelin R.C."/>
            <person name="Grigoriev I.V."/>
            <person name="U'Ren J.M."/>
        </authorList>
    </citation>
    <scope>NUCLEOTIDE SEQUENCE [LARGE SCALE GENOMIC DNA]</scope>
    <source>
        <strain evidence="1 2">ER1909</strain>
    </source>
</reference>
<accession>A0ACC0D1U0</accession>
<dbReference type="EMBL" id="MU394316">
    <property type="protein sequence ID" value="KAI6086305.1"/>
    <property type="molecule type" value="Genomic_DNA"/>
</dbReference>
<protein>
    <submittedName>
        <fullName evidence="1">HET-domain-containing protein</fullName>
    </submittedName>
</protein>